<dbReference type="Pfam" id="PF16884">
    <property type="entry name" value="ADH_N_2"/>
    <property type="match status" value="1"/>
</dbReference>
<sequence>MEVRNRYVATRHHVGGAPTEADFELREETARWSPDSGEVLVRNLYVSVDPYQLNRMKRSSASHGTVSGILPGEVLLSNEQTLPPPPLYSTAMYLL</sequence>
<comment type="caution">
    <text evidence="2">The sequence shown here is derived from an EMBL/GenBank/DDBJ whole genome shotgun (WGS) entry which is preliminary data.</text>
</comment>
<reference evidence="2 3" key="1">
    <citation type="submission" date="2016-09" db="EMBL/GenBank/DDBJ databases">
        <title>The draft genome of Dichanthelium oligosanthes: A C3 panicoid grass species.</title>
        <authorList>
            <person name="Studer A.J."/>
            <person name="Schnable J.C."/>
            <person name="Brutnell T.P."/>
        </authorList>
    </citation>
    <scope>NUCLEOTIDE SEQUENCE [LARGE SCALE GENOMIC DNA]</scope>
    <source>
        <strain evidence="3">cv. Kellogg 1175</strain>
        <tissue evidence="2">Leaf</tissue>
    </source>
</reference>
<organism evidence="2 3">
    <name type="scientific">Dichanthelium oligosanthes</name>
    <dbReference type="NCBI Taxonomy" id="888268"/>
    <lineage>
        <taxon>Eukaryota</taxon>
        <taxon>Viridiplantae</taxon>
        <taxon>Streptophyta</taxon>
        <taxon>Embryophyta</taxon>
        <taxon>Tracheophyta</taxon>
        <taxon>Spermatophyta</taxon>
        <taxon>Magnoliopsida</taxon>
        <taxon>Liliopsida</taxon>
        <taxon>Poales</taxon>
        <taxon>Poaceae</taxon>
        <taxon>PACMAD clade</taxon>
        <taxon>Panicoideae</taxon>
        <taxon>Panicodae</taxon>
        <taxon>Paniceae</taxon>
        <taxon>Dichantheliinae</taxon>
        <taxon>Dichanthelium</taxon>
    </lineage>
</organism>
<proteinExistence type="predicted"/>
<dbReference type="OrthoDB" id="786696at2759"/>
<gene>
    <name evidence="2" type="ORF">BAE44_0020364</name>
</gene>
<feature type="domain" description="Oxidoreductase N-terminal" evidence="1">
    <location>
        <begin position="9"/>
        <end position="80"/>
    </location>
</feature>
<dbReference type="Gene3D" id="3.90.180.10">
    <property type="entry name" value="Medium-chain alcohol dehydrogenases, catalytic domain"/>
    <property type="match status" value="1"/>
</dbReference>
<dbReference type="InterPro" id="IPR041694">
    <property type="entry name" value="ADH_N_2"/>
</dbReference>
<evidence type="ECO:0000313" key="2">
    <source>
        <dbReference type="EMBL" id="OEL18621.1"/>
    </source>
</evidence>
<evidence type="ECO:0000313" key="3">
    <source>
        <dbReference type="Proteomes" id="UP000095767"/>
    </source>
</evidence>
<dbReference type="SUPFAM" id="SSF50129">
    <property type="entry name" value="GroES-like"/>
    <property type="match status" value="1"/>
</dbReference>
<name>A0A1E5V0H1_9POAL</name>
<evidence type="ECO:0000259" key="1">
    <source>
        <dbReference type="Pfam" id="PF16884"/>
    </source>
</evidence>
<dbReference type="EMBL" id="LWDX02056120">
    <property type="protein sequence ID" value="OEL18621.1"/>
    <property type="molecule type" value="Genomic_DNA"/>
</dbReference>
<dbReference type="Proteomes" id="UP000095767">
    <property type="component" value="Unassembled WGS sequence"/>
</dbReference>
<keyword evidence="3" id="KW-1185">Reference proteome</keyword>
<dbReference type="InterPro" id="IPR011032">
    <property type="entry name" value="GroES-like_sf"/>
</dbReference>
<dbReference type="AlphaFoldDB" id="A0A1E5V0H1"/>
<accession>A0A1E5V0H1</accession>
<dbReference type="STRING" id="888268.A0A1E5V0H1"/>
<protein>
    <recommendedName>
        <fullName evidence="1">Oxidoreductase N-terminal domain-containing protein</fullName>
    </recommendedName>
</protein>